<evidence type="ECO:0000259" key="6">
    <source>
        <dbReference type="Pfam" id="PF13870"/>
    </source>
</evidence>
<dbReference type="Pfam" id="PF13870">
    <property type="entry name" value="CCDC113_CCDC96_CC"/>
    <property type="match status" value="1"/>
</dbReference>
<feature type="compositionally biased region" description="Acidic residues" evidence="5">
    <location>
        <begin position="111"/>
        <end position="124"/>
    </location>
</feature>
<gene>
    <name evidence="8" type="primary">Cfap184</name>
</gene>
<keyword evidence="3" id="KW-0966">Cell projection</keyword>
<dbReference type="KEGG" id="ccan:109687215"/>
<proteinExistence type="predicted"/>
<protein>
    <submittedName>
        <fullName evidence="8">Cilia- and flagella-associated protein 184</fullName>
    </submittedName>
</protein>
<keyword evidence="8" id="KW-0969">Cilium</keyword>
<keyword evidence="2 4" id="KW-0175">Coiled coil</keyword>
<evidence type="ECO:0000256" key="1">
    <source>
        <dbReference type="ARBA" id="ARBA00004138"/>
    </source>
</evidence>
<feature type="compositionally biased region" description="Basic and acidic residues" evidence="5">
    <location>
        <begin position="146"/>
        <end position="163"/>
    </location>
</feature>
<evidence type="ECO:0000256" key="4">
    <source>
        <dbReference type="SAM" id="Coils"/>
    </source>
</evidence>
<keyword evidence="7" id="KW-1185">Reference proteome</keyword>
<name>A0A8B7ULX8_CASCN</name>
<evidence type="ECO:0000256" key="2">
    <source>
        <dbReference type="ARBA" id="ARBA00023054"/>
    </source>
</evidence>
<feature type="domain" description="CCDC113/CCDC96 coiled-coil" evidence="6">
    <location>
        <begin position="361"/>
        <end position="535"/>
    </location>
</feature>
<dbReference type="CTD" id="257236"/>
<feature type="compositionally biased region" description="Polar residues" evidence="5">
    <location>
        <begin position="135"/>
        <end position="145"/>
    </location>
</feature>
<evidence type="ECO:0000256" key="3">
    <source>
        <dbReference type="ARBA" id="ARBA00023273"/>
    </source>
</evidence>
<evidence type="ECO:0000256" key="5">
    <source>
        <dbReference type="SAM" id="MobiDB-lite"/>
    </source>
</evidence>
<feature type="compositionally biased region" description="Acidic residues" evidence="5">
    <location>
        <begin position="164"/>
        <end position="182"/>
    </location>
</feature>
<dbReference type="GO" id="GO:0005930">
    <property type="term" value="C:axoneme"/>
    <property type="evidence" value="ECO:0007669"/>
    <property type="project" value="TreeGrafter"/>
</dbReference>
<accession>A0A8B7ULX8</accession>
<reference evidence="8" key="1">
    <citation type="submission" date="2025-08" db="UniProtKB">
        <authorList>
            <consortium name="RefSeq"/>
        </authorList>
    </citation>
    <scope>IDENTIFICATION</scope>
</reference>
<sequence>MDDHSQHDEVEGGNGESLDPTKIEVNSVPQTLVEPEGPELELEQEPKPKPGPETVAAEEGPELEARESGADADQQAETLERPETTEAAGEDEPGEPKRRADLQPEGPAEPPSEDGSEEPETEEVEVMKRRKMESCSRSFAKLTTISKEEAAPVLEAERAKGKEEDDDGEEGASEESQGEMEGAEGRKWRSQEERRPSGGDPGQDEEWSEEVQKEQEQQLRSELLEQYHSLMAERNRYRRYNLFLQHKIFEALRKKKGLEAGEAPDGGAEPEDPEREQAYLHRLAILEELKKQEADDLEWYHQELGQLKQQCQEKLARVEKEWRRFQALKKQVVMQVVGSCRMRGGRQAALREVEQIQALEDKKEKEMSVVRLENVQLRQSLVHFETRMRAQEDLAEGLLLIDFEQLKIENQTFNEKVEERNEELLKLRNKVTNNVQTITHIKEKLHFIDTENACKKTQLLEIEAQVSLGRDVLRKTKQARDSLRVDNMKLNQKCGLLGKEALLRDLEEKVDKTNALNKRLESLKRHHAGLTLSCRGVKQKIREAKAFLPS</sequence>
<dbReference type="InterPro" id="IPR025254">
    <property type="entry name" value="CCDC113/CCDC96_CC"/>
</dbReference>
<comment type="subcellular location">
    <subcellularLocation>
        <location evidence="1">Cell projection</location>
        <location evidence="1">Cilium</location>
    </subcellularLocation>
</comment>
<dbReference type="GO" id="GO:0060271">
    <property type="term" value="P:cilium assembly"/>
    <property type="evidence" value="ECO:0007669"/>
    <property type="project" value="TreeGrafter"/>
</dbReference>
<dbReference type="OrthoDB" id="10254794at2759"/>
<feature type="coiled-coil region" evidence="4">
    <location>
        <begin position="403"/>
        <end position="434"/>
    </location>
</feature>
<dbReference type="PANTHER" id="PTHR15654">
    <property type="entry name" value="COILED-COIL DOMAIN-CONTAINING PROTEIN 113-RELATED"/>
    <property type="match status" value="1"/>
</dbReference>
<feature type="compositionally biased region" description="Basic and acidic residues" evidence="5">
    <location>
        <begin position="183"/>
        <end position="197"/>
    </location>
</feature>
<evidence type="ECO:0000313" key="8">
    <source>
        <dbReference type="RefSeq" id="XP_020020621.2"/>
    </source>
</evidence>
<organism evidence="8">
    <name type="scientific">Castor canadensis</name>
    <name type="common">American beaver</name>
    <dbReference type="NCBI Taxonomy" id="51338"/>
    <lineage>
        <taxon>Eukaryota</taxon>
        <taxon>Metazoa</taxon>
        <taxon>Chordata</taxon>
        <taxon>Craniata</taxon>
        <taxon>Vertebrata</taxon>
        <taxon>Euteleostomi</taxon>
        <taxon>Mammalia</taxon>
        <taxon>Eutheria</taxon>
        <taxon>Euarchontoglires</taxon>
        <taxon>Glires</taxon>
        <taxon>Rodentia</taxon>
        <taxon>Castorimorpha</taxon>
        <taxon>Castoridae</taxon>
        <taxon>Castor</taxon>
    </lineage>
</organism>
<dbReference type="GeneID" id="109687215"/>
<feature type="compositionally biased region" description="Basic and acidic residues" evidence="5">
    <location>
        <begin position="1"/>
        <end position="10"/>
    </location>
</feature>
<keyword evidence="8" id="KW-0282">Flagellum</keyword>
<dbReference type="GO" id="GO:0036064">
    <property type="term" value="C:ciliary basal body"/>
    <property type="evidence" value="ECO:0007669"/>
    <property type="project" value="TreeGrafter"/>
</dbReference>
<dbReference type="Proteomes" id="UP001732720">
    <property type="component" value="Chromosome 9"/>
</dbReference>
<dbReference type="PANTHER" id="PTHR15654:SF1">
    <property type="entry name" value="COILED-COIL DOMAIN-CONTAINING PROTEIN 96"/>
    <property type="match status" value="1"/>
</dbReference>
<evidence type="ECO:0000313" key="7">
    <source>
        <dbReference type="Proteomes" id="UP001732720"/>
    </source>
</evidence>
<feature type="region of interest" description="Disordered" evidence="5">
    <location>
        <begin position="1"/>
        <end position="218"/>
    </location>
</feature>
<dbReference type="AlphaFoldDB" id="A0A8B7ULX8"/>
<dbReference type="InterPro" id="IPR051885">
    <property type="entry name" value="CC_CF"/>
</dbReference>
<dbReference type="RefSeq" id="XP_020020621.2">
    <property type="nucleotide sequence ID" value="XM_020165032.2"/>
</dbReference>
<feature type="coiled-coil region" evidence="4">
    <location>
        <begin position="473"/>
        <end position="526"/>
    </location>
</feature>